<evidence type="ECO:0000313" key="1">
    <source>
        <dbReference type="EMBL" id="VDO04579.1"/>
    </source>
</evidence>
<sequence>MLTTNDCGLCVRNLGDKGYCDPNNTLAADINESEGGNKSRSESHSWISAENEALGAKQLSVNLFLLAAQLNFDRLLVKDFTFTNILASMIVLCVSIIRRPIEEKNSSMVHFDPLSEVSASLTTLQQTSNFLLSA</sequence>
<proteinExistence type="predicted"/>
<organism evidence="3">
    <name type="scientific">Rodentolepis nana</name>
    <name type="common">Dwarf tapeworm</name>
    <name type="synonym">Hymenolepis nana</name>
    <dbReference type="NCBI Taxonomy" id="102285"/>
    <lineage>
        <taxon>Eukaryota</taxon>
        <taxon>Metazoa</taxon>
        <taxon>Spiralia</taxon>
        <taxon>Lophotrochozoa</taxon>
        <taxon>Platyhelminthes</taxon>
        <taxon>Cestoda</taxon>
        <taxon>Eucestoda</taxon>
        <taxon>Cyclophyllidea</taxon>
        <taxon>Hymenolepididae</taxon>
        <taxon>Rodentolepis</taxon>
    </lineage>
</organism>
<gene>
    <name evidence="1" type="ORF">HNAJ_LOCUS8577</name>
</gene>
<dbReference type="WBParaSite" id="HNAJ_0000858101-mRNA-1">
    <property type="protein sequence ID" value="HNAJ_0000858101-mRNA-1"/>
    <property type="gene ID" value="HNAJ_0000858101"/>
</dbReference>
<reference evidence="1 2" key="2">
    <citation type="submission" date="2018-11" db="EMBL/GenBank/DDBJ databases">
        <authorList>
            <consortium name="Pathogen Informatics"/>
        </authorList>
    </citation>
    <scope>NUCLEOTIDE SEQUENCE [LARGE SCALE GENOMIC DNA]</scope>
</reference>
<evidence type="ECO:0000313" key="2">
    <source>
        <dbReference type="Proteomes" id="UP000278807"/>
    </source>
</evidence>
<evidence type="ECO:0000313" key="3">
    <source>
        <dbReference type="WBParaSite" id="HNAJ_0000858101-mRNA-1"/>
    </source>
</evidence>
<keyword evidence="2" id="KW-1185">Reference proteome</keyword>
<dbReference type="Proteomes" id="UP000278807">
    <property type="component" value="Unassembled WGS sequence"/>
</dbReference>
<protein>
    <submittedName>
        <fullName evidence="3">Cyclin N-terminal domain-containing protein</fullName>
    </submittedName>
</protein>
<name>A0A0R3TMN0_RODNA</name>
<dbReference type="EMBL" id="UZAE01012326">
    <property type="protein sequence ID" value="VDO04579.1"/>
    <property type="molecule type" value="Genomic_DNA"/>
</dbReference>
<reference evidence="3" key="1">
    <citation type="submission" date="2017-02" db="UniProtKB">
        <authorList>
            <consortium name="WormBaseParasite"/>
        </authorList>
    </citation>
    <scope>IDENTIFICATION</scope>
</reference>
<accession>A0A0R3TMN0</accession>
<dbReference type="AlphaFoldDB" id="A0A0R3TMN0"/>